<proteinExistence type="predicted"/>
<accession>A0A1G9XGM5</accession>
<dbReference type="Pfam" id="PF26149">
    <property type="entry name" value="YuzK"/>
    <property type="match status" value="1"/>
</dbReference>
<protein>
    <submittedName>
        <fullName evidence="1">Uncharacterized protein</fullName>
    </submittedName>
</protein>
<reference evidence="2" key="1">
    <citation type="submission" date="2016-10" db="EMBL/GenBank/DDBJ databases">
        <authorList>
            <person name="Varghese N."/>
            <person name="Submissions S."/>
        </authorList>
    </citation>
    <scope>NUCLEOTIDE SEQUENCE [LARGE SCALE GENOMIC DNA]</scope>
    <source>
        <strain evidence="2">CGMCC 1.6854</strain>
    </source>
</reference>
<dbReference type="InterPro" id="IPR058676">
    <property type="entry name" value="YuzK"/>
</dbReference>
<dbReference type="EMBL" id="FNHW01000001">
    <property type="protein sequence ID" value="SDM95969.1"/>
    <property type="molecule type" value="Genomic_DNA"/>
</dbReference>
<evidence type="ECO:0000313" key="2">
    <source>
        <dbReference type="Proteomes" id="UP000199544"/>
    </source>
</evidence>
<sequence>MHKNHGIGYAEYERNLDKRLDIEQEREKEYQKSLEVSNEMERKIL</sequence>
<gene>
    <name evidence="1" type="ORF">SAMN04488137_2790</name>
</gene>
<dbReference type="AlphaFoldDB" id="A0A1G9XGM5"/>
<organism evidence="1 2">
    <name type="scientific">Fictibacillus solisalsi</name>
    <dbReference type="NCBI Taxonomy" id="459525"/>
    <lineage>
        <taxon>Bacteria</taxon>
        <taxon>Bacillati</taxon>
        <taxon>Bacillota</taxon>
        <taxon>Bacilli</taxon>
        <taxon>Bacillales</taxon>
        <taxon>Fictibacillaceae</taxon>
        <taxon>Fictibacillus</taxon>
    </lineage>
</organism>
<dbReference type="RefSeq" id="WP_170834173.1">
    <property type="nucleotide sequence ID" value="NZ_FNHW01000001.1"/>
</dbReference>
<name>A0A1G9XGM5_9BACL</name>
<keyword evidence="2" id="KW-1185">Reference proteome</keyword>
<evidence type="ECO:0000313" key="1">
    <source>
        <dbReference type="EMBL" id="SDM95969.1"/>
    </source>
</evidence>
<dbReference type="Proteomes" id="UP000199544">
    <property type="component" value="Unassembled WGS sequence"/>
</dbReference>
<dbReference type="STRING" id="459525.SAMN04488137_2790"/>